<dbReference type="Gene3D" id="3.30.230.10">
    <property type="match status" value="1"/>
</dbReference>
<dbReference type="EMBL" id="ABXB03000001">
    <property type="protein sequence ID" value="EFA23450.1"/>
    <property type="molecule type" value="Genomic_DNA"/>
</dbReference>
<dbReference type="InterPro" id="IPR025158">
    <property type="entry name" value="Mg_chelat-rel_C"/>
</dbReference>
<dbReference type="Pfam" id="PF01078">
    <property type="entry name" value="Mg_chelatase"/>
    <property type="match status" value="1"/>
</dbReference>
<protein>
    <submittedName>
        <fullName evidence="5">Mg chelatase-like protein</fullName>
    </submittedName>
</protein>
<evidence type="ECO:0000313" key="6">
    <source>
        <dbReference type="Proteomes" id="UP000003656"/>
    </source>
</evidence>
<comment type="similarity">
    <text evidence="1">Belongs to the Mg-chelatase subunits D/I family. ComM subfamily.</text>
</comment>
<comment type="caution">
    <text evidence="5">The sequence shown here is derived from an EMBL/GenBank/DDBJ whole genome shotgun (WGS) entry which is preliminary data.</text>
</comment>
<dbReference type="SMART" id="SM00382">
    <property type="entry name" value="AAA"/>
    <property type="match status" value="1"/>
</dbReference>
<organism evidence="5 6">
    <name type="scientific">Bifidobacterium gallicum DSM 20093 = LMG 11596</name>
    <dbReference type="NCBI Taxonomy" id="561180"/>
    <lineage>
        <taxon>Bacteria</taxon>
        <taxon>Bacillati</taxon>
        <taxon>Actinomycetota</taxon>
        <taxon>Actinomycetes</taxon>
        <taxon>Bifidobacteriales</taxon>
        <taxon>Bifidobacteriaceae</taxon>
        <taxon>Bifidobacterium</taxon>
    </lineage>
</organism>
<name>D1NRZ8_9BIFI</name>
<evidence type="ECO:0000313" key="5">
    <source>
        <dbReference type="EMBL" id="EFA23450.1"/>
    </source>
</evidence>
<dbReference type="GO" id="GO:0005524">
    <property type="term" value="F:ATP binding"/>
    <property type="evidence" value="ECO:0007669"/>
    <property type="project" value="UniProtKB-KW"/>
</dbReference>
<dbReference type="GO" id="GO:0003677">
    <property type="term" value="F:DNA binding"/>
    <property type="evidence" value="ECO:0007669"/>
    <property type="project" value="InterPro"/>
</dbReference>
<proteinExistence type="inferred from homology"/>
<dbReference type="AlphaFoldDB" id="D1NRZ8"/>
<dbReference type="NCBIfam" id="TIGR00368">
    <property type="entry name" value="YifB family Mg chelatase-like AAA ATPase"/>
    <property type="match status" value="1"/>
</dbReference>
<dbReference type="InterPro" id="IPR027417">
    <property type="entry name" value="P-loop_NTPase"/>
</dbReference>
<dbReference type="SUPFAM" id="SSF54211">
    <property type="entry name" value="Ribosomal protein S5 domain 2-like"/>
    <property type="match status" value="1"/>
</dbReference>
<accession>D1NRZ8</accession>
<dbReference type="Proteomes" id="UP000003656">
    <property type="component" value="Unassembled WGS sequence"/>
</dbReference>
<dbReference type="Pfam" id="PF13541">
    <property type="entry name" value="ChlI"/>
    <property type="match status" value="1"/>
</dbReference>
<dbReference type="InterPro" id="IPR020568">
    <property type="entry name" value="Ribosomal_Su5_D2-typ_SF"/>
</dbReference>
<dbReference type="PANTHER" id="PTHR32039">
    <property type="entry name" value="MAGNESIUM-CHELATASE SUBUNIT CHLI"/>
    <property type="match status" value="1"/>
</dbReference>
<dbReference type="PRINTS" id="PR01657">
    <property type="entry name" value="MCMFAMILY"/>
</dbReference>
<evidence type="ECO:0000259" key="4">
    <source>
        <dbReference type="SMART" id="SM00382"/>
    </source>
</evidence>
<gene>
    <name evidence="5" type="ORF">BIFGAL_02552</name>
</gene>
<dbReference type="InterPro" id="IPR004482">
    <property type="entry name" value="Mg_chelat-rel"/>
</dbReference>
<sequence>MRFSQGGIMAIGSTLSVGLIGLQAFIIQIQAFVSPGLPFFSIIGLPDASLTEARERVRSACTAAGFQWPQTRVTVNMSPASLPKRGSSHDLAIAASVLCAAHVIEPERVAHTIVIGELNLDGSVLPVSGILPILLHAHERGVTTAIVPRGNQEEAMLVGGIDLMFVSHVAELITLLGGNATLPDIPPATPSAPSSSIAAQHDLNADMAEVVDQTQAKWALQIAAAGGHHLLMVGPPGTGKTMLASRLPSIMCPLEESEQFEVASIRSIMGTLAAYGISDIPPFQAPHHTASVAAIVGGGSGIALPGAVTMAHRGVLFMDEGPEFAPRVLQTLREPLESGTVAVARAKGTMVFPARFQLVMAANPCPCGFGYGSAERCTCRERDRIRYFSRLSGPILDRIDIQVDVLPTGHIGAATRQTGPTSAQMREQVIAARHMARERLNDQGWTCNAQMSGAWLHEHTPADTIALVNKALDSHLMSLRGADRALRLAWTIADLEGVGAPRIEHMHQAIAMRTRTA</sequence>
<evidence type="ECO:0000256" key="2">
    <source>
        <dbReference type="ARBA" id="ARBA00022741"/>
    </source>
</evidence>
<dbReference type="InterPro" id="IPR003593">
    <property type="entry name" value="AAA+_ATPase"/>
</dbReference>
<dbReference type="STRING" id="561180.BIFGAL_02552"/>
<keyword evidence="2" id="KW-0547">Nucleotide-binding</keyword>
<feature type="domain" description="AAA+ ATPase" evidence="4">
    <location>
        <begin position="226"/>
        <end position="388"/>
    </location>
</feature>
<dbReference type="InterPro" id="IPR045006">
    <property type="entry name" value="CHLI-like"/>
</dbReference>
<dbReference type="InterPro" id="IPR001208">
    <property type="entry name" value="MCM_dom"/>
</dbReference>
<reference evidence="5 6" key="1">
    <citation type="submission" date="2009-11" db="EMBL/GenBank/DDBJ databases">
        <authorList>
            <person name="Weinstock G."/>
            <person name="Sodergren E."/>
            <person name="Clifton S."/>
            <person name="Fulton L."/>
            <person name="Fulton B."/>
            <person name="Courtney L."/>
            <person name="Fronick C."/>
            <person name="Harrison M."/>
            <person name="Strong C."/>
            <person name="Farmer C."/>
            <person name="Delahaunty K."/>
            <person name="Markovic C."/>
            <person name="Hall O."/>
            <person name="Minx P."/>
            <person name="Tomlinson C."/>
            <person name="Mitreva M."/>
            <person name="Nelson J."/>
            <person name="Hou S."/>
            <person name="Wollam A."/>
            <person name="Pepin K.H."/>
            <person name="Johnson M."/>
            <person name="Bhonagiri V."/>
            <person name="Nash W.E."/>
            <person name="Warren W."/>
            <person name="Chinwalla A."/>
            <person name="Mardis E.R."/>
            <person name="Wilson R.K."/>
        </authorList>
    </citation>
    <scope>NUCLEOTIDE SEQUENCE [LARGE SCALE GENOMIC DNA]</scope>
    <source>
        <strain evidence="5 6">DSM 20093</strain>
    </source>
</reference>
<evidence type="ECO:0000256" key="1">
    <source>
        <dbReference type="ARBA" id="ARBA00006354"/>
    </source>
</evidence>
<dbReference type="Gene3D" id="3.40.50.300">
    <property type="entry name" value="P-loop containing nucleotide triphosphate hydrolases"/>
    <property type="match status" value="1"/>
</dbReference>
<dbReference type="PANTHER" id="PTHR32039:SF7">
    <property type="entry name" value="COMPETENCE PROTEIN COMM"/>
    <property type="match status" value="1"/>
</dbReference>
<dbReference type="SUPFAM" id="SSF52540">
    <property type="entry name" value="P-loop containing nucleoside triphosphate hydrolases"/>
    <property type="match status" value="1"/>
</dbReference>
<evidence type="ECO:0000256" key="3">
    <source>
        <dbReference type="ARBA" id="ARBA00022840"/>
    </source>
</evidence>
<dbReference type="InterPro" id="IPR000523">
    <property type="entry name" value="Mg_chelatse_chII-like_cat_dom"/>
</dbReference>
<dbReference type="eggNOG" id="COG0606">
    <property type="taxonomic scope" value="Bacteria"/>
</dbReference>
<keyword evidence="3" id="KW-0067">ATP-binding</keyword>
<dbReference type="InterPro" id="IPR014721">
    <property type="entry name" value="Ribsml_uS5_D2-typ_fold_subgr"/>
</dbReference>
<dbReference type="Pfam" id="PF13335">
    <property type="entry name" value="Mg_chelatase_C"/>
    <property type="match status" value="1"/>
</dbReference>